<organism evidence="1 2">
    <name type="scientific">Armillaria gallica</name>
    <name type="common">Bulbous honey fungus</name>
    <name type="synonym">Armillaria bulbosa</name>
    <dbReference type="NCBI Taxonomy" id="47427"/>
    <lineage>
        <taxon>Eukaryota</taxon>
        <taxon>Fungi</taxon>
        <taxon>Dikarya</taxon>
        <taxon>Basidiomycota</taxon>
        <taxon>Agaricomycotina</taxon>
        <taxon>Agaricomycetes</taxon>
        <taxon>Agaricomycetidae</taxon>
        <taxon>Agaricales</taxon>
        <taxon>Marasmiineae</taxon>
        <taxon>Physalacriaceae</taxon>
        <taxon>Armillaria</taxon>
    </lineage>
</organism>
<dbReference type="Proteomes" id="UP000217790">
    <property type="component" value="Unassembled WGS sequence"/>
</dbReference>
<protein>
    <submittedName>
        <fullName evidence="1">Uncharacterized protein</fullName>
    </submittedName>
</protein>
<accession>A0A2H3DUE6</accession>
<evidence type="ECO:0000313" key="1">
    <source>
        <dbReference type="EMBL" id="PBK91076.1"/>
    </source>
</evidence>
<proteinExistence type="predicted"/>
<dbReference type="AlphaFoldDB" id="A0A2H3DUE6"/>
<sequence length="166" mass="18125">MTSSNPWHPRVVFLKIDVLLRAGSTLTPLTPGIGGGAKSFPAIENVSSHQLKRALGSRTSLENCVARQWNPSVWFRSVNNGMRNMVLANGQRNLVVLLYCCLLQREQALTAKALYTKPSDTISTRCSPVDWIATILFHVDTKSDGALSCHPGLTLPVPSPLHHTPS</sequence>
<evidence type="ECO:0000313" key="2">
    <source>
        <dbReference type="Proteomes" id="UP000217790"/>
    </source>
</evidence>
<name>A0A2H3DUE6_ARMGA</name>
<gene>
    <name evidence="1" type="ORF">ARMGADRAFT_286469</name>
</gene>
<keyword evidence="2" id="KW-1185">Reference proteome</keyword>
<dbReference type="EMBL" id="KZ293663">
    <property type="protein sequence ID" value="PBK91076.1"/>
    <property type="molecule type" value="Genomic_DNA"/>
</dbReference>
<reference evidence="2" key="1">
    <citation type="journal article" date="2017" name="Nat. Ecol. Evol.">
        <title>Genome expansion and lineage-specific genetic innovations in the forest pathogenic fungi Armillaria.</title>
        <authorList>
            <person name="Sipos G."/>
            <person name="Prasanna A.N."/>
            <person name="Walter M.C."/>
            <person name="O'Connor E."/>
            <person name="Balint B."/>
            <person name="Krizsan K."/>
            <person name="Kiss B."/>
            <person name="Hess J."/>
            <person name="Varga T."/>
            <person name="Slot J."/>
            <person name="Riley R."/>
            <person name="Boka B."/>
            <person name="Rigling D."/>
            <person name="Barry K."/>
            <person name="Lee J."/>
            <person name="Mihaltcheva S."/>
            <person name="LaButti K."/>
            <person name="Lipzen A."/>
            <person name="Waldron R."/>
            <person name="Moloney N.M."/>
            <person name="Sperisen C."/>
            <person name="Kredics L."/>
            <person name="Vagvoelgyi C."/>
            <person name="Patrignani A."/>
            <person name="Fitzpatrick D."/>
            <person name="Nagy I."/>
            <person name="Doyle S."/>
            <person name="Anderson J.B."/>
            <person name="Grigoriev I.V."/>
            <person name="Gueldener U."/>
            <person name="Muensterkoetter M."/>
            <person name="Nagy L.G."/>
        </authorList>
    </citation>
    <scope>NUCLEOTIDE SEQUENCE [LARGE SCALE GENOMIC DNA]</scope>
    <source>
        <strain evidence="2">Ar21-2</strain>
    </source>
</reference>
<dbReference type="InParanoid" id="A0A2H3DUE6"/>